<feature type="compositionally biased region" description="Low complexity" evidence="1">
    <location>
        <begin position="72"/>
        <end position="86"/>
    </location>
</feature>
<evidence type="ECO:0000256" key="1">
    <source>
        <dbReference type="SAM" id="MobiDB-lite"/>
    </source>
</evidence>
<feature type="region of interest" description="Disordered" evidence="1">
    <location>
        <begin position="93"/>
        <end position="118"/>
    </location>
</feature>
<reference evidence="3" key="1">
    <citation type="submission" date="2022-11" db="UniProtKB">
        <authorList>
            <consortium name="WormBaseParasite"/>
        </authorList>
    </citation>
    <scope>IDENTIFICATION</scope>
</reference>
<evidence type="ECO:0000313" key="3">
    <source>
        <dbReference type="WBParaSite" id="ACRNAN_scaffold2822.g23563.t1"/>
    </source>
</evidence>
<proteinExistence type="predicted"/>
<dbReference type="AlphaFoldDB" id="A0A914DIR8"/>
<accession>A0A914DIR8</accession>
<organism evidence="2 3">
    <name type="scientific">Acrobeloides nanus</name>
    <dbReference type="NCBI Taxonomy" id="290746"/>
    <lineage>
        <taxon>Eukaryota</taxon>
        <taxon>Metazoa</taxon>
        <taxon>Ecdysozoa</taxon>
        <taxon>Nematoda</taxon>
        <taxon>Chromadorea</taxon>
        <taxon>Rhabditida</taxon>
        <taxon>Tylenchina</taxon>
        <taxon>Cephalobomorpha</taxon>
        <taxon>Cephaloboidea</taxon>
        <taxon>Cephalobidae</taxon>
        <taxon>Acrobeloides</taxon>
    </lineage>
</organism>
<dbReference type="Proteomes" id="UP000887540">
    <property type="component" value="Unplaced"/>
</dbReference>
<keyword evidence="2" id="KW-1185">Reference proteome</keyword>
<feature type="region of interest" description="Disordered" evidence="1">
    <location>
        <begin position="1"/>
        <end position="24"/>
    </location>
</feature>
<dbReference type="WBParaSite" id="ACRNAN_scaffold2822.g23563.t1">
    <property type="protein sequence ID" value="ACRNAN_scaffold2822.g23563.t1"/>
    <property type="gene ID" value="ACRNAN_scaffold2822.g23563"/>
</dbReference>
<feature type="region of interest" description="Disordered" evidence="1">
    <location>
        <begin position="67"/>
        <end position="86"/>
    </location>
</feature>
<sequence>MMKPPSSEAMSATPNPFLPQHFLSSPNPANFPPFPIFPGLLNFPGANPFMNNPMNISFPMPGSEISTSMGIPSTLSTPSVPTSATPAVEVKTKIEEEKPKPASNLANKPPTIEGASRE</sequence>
<protein>
    <submittedName>
        <fullName evidence="3">Uncharacterized protein</fullName>
    </submittedName>
</protein>
<name>A0A914DIR8_9BILA</name>
<evidence type="ECO:0000313" key="2">
    <source>
        <dbReference type="Proteomes" id="UP000887540"/>
    </source>
</evidence>